<feature type="region of interest" description="Disordered" evidence="1">
    <location>
        <begin position="961"/>
        <end position="998"/>
    </location>
</feature>
<feature type="region of interest" description="Disordered" evidence="1">
    <location>
        <begin position="1010"/>
        <end position="1054"/>
    </location>
</feature>
<feature type="compositionally biased region" description="Basic and acidic residues" evidence="1">
    <location>
        <begin position="357"/>
        <end position="386"/>
    </location>
</feature>
<feature type="compositionally biased region" description="Low complexity" evidence="1">
    <location>
        <begin position="791"/>
        <end position="805"/>
    </location>
</feature>
<feature type="compositionally biased region" description="Basic and acidic residues" evidence="1">
    <location>
        <begin position="169"/>
        <end position="178"/>
    </location>
</feature>
<dbReference type="VEuPathDB" id="FungiDB:I303_01061"/>
<dbReference type="Proteomes" id="UP000078595">
    <property type="component" value="Chromosome 1"/>
</dbReference>
<feature type="region of interest" description="Disordered" evidence="1">
    <location>
        <begin position="638"/>
        <end position="659"/>
    </location>
</feature>
<feature type="compositionally biased region" description="Basic and acidic residues" evidence="1">
    <location>
        <begin position="1426"/>
        <end position="1437"/>
    </location>
</feature>
<feature type="compositionally biased region" description="Polar residues" evidence="1">
    <location>
        <begin position="878"/>
        <end position="900"/>
    </location>
</feature>
<evidence type="ECO:0000313" key="4">
    <source>
        <dbReference type="Proteomes" id="UP000078595"/>
    </source>
</evidence>
<feature type="region of interest" description="Disordered" evidence="1">
    <location>
        <begin position="1"/>
        <end position="386"/>
    </location>
</feature>
<proteinExistence type="predicted"/>
<feature type="region of interest" description="Disordered" evidence="1">
    <location>
        <begin position="825"/>
        <end position="900"/>
    </location>
</feature>
<feature type="compositionally biased region" description="Basic and acidic residues" evidence="1">
    <location>
        <begin position="318"/>
        <end position="335"/>
    </location>
</feature>
<reference evidence="3" key="2">
    <citation type="submission" date="2013-07" db="EMBL/GenBank/DDBJ databases">
        <authorList>
            <consortium name="The Broad Institute Genome Sequencing Platform"/>
            <person name="Cuomo C."/>
            <person name="Litvintseva A."/>
            <person name="Chen Y."/>
            <person name="Heitman J."/>
            <person name="Sun S."/>
            <person name="Springer D."/>
            <person name="Dromer F."/>
            <person name="Young S.K."/>
            <person name="Zeng Q."/>
            <person name="Gargeya S."/>
            <person name="Fitzgerald M."/>
            <person name="Abouelleil A."/>
            <person name="Alvarado L."/>
            <person name="Berlin A.M."/>
            <person name="Chapman S.B."/>
            <person name="Dewar J."/>
            <person name="Goldberg J."/>
            <person name="Griggs A."/>
            <person name="Gujja S."/>
            <person name="Hansen M."/>
            <person name="Howarth C."/>
            <person name="Imamovic A."/>
            <person name="Larimer J."/>
            <person name="McCowan C."/>
            <person name="Murphy C."/>
            <person name="Pearson M."/>
            <person name="Priest M."/>
            <person name="Roberts A."/>
            <person name="Saif S."/>
            <person name="Shea T."/>
            <person name="Sykes S."/>
            <person name="Wortman J."/>
            <person name="Nusbaum C."/>
            <person name="Birren B."/>
        </authorList>
    </citation>
    <scope>NUCLEOTIDE SEQUENCE</scope>
    <source>
        <strain evidence="3">CBS 10117</strain>
    </source>
</reference>
<feature type="region of interest" description="Disordered" evidence="1">
    <location>
        <begin position="725"/>
        <end position="748"/>
    </location>
</feature>
<accession>A0A1A6AGP7</accession>
<dbReference type="EMBL" id="KI894027">
    <property type="protein sequence ID" value="OBR89236.1"/>
    <property type="molecule type" value="Genomic_DNA"/>
</dbReference>
<evidence type="ECO:0000313" key="3">
    <source>
        <dbReference type="EMBL" id="WWC58515.1"/>
    </source>
</evidence>
<name>A0A1A6AGP7_9TREE</name>
<feature type="compositionally biased region" description="Polar residues" evidence="1">
    <location>
        <begin position="1089"/>
        <end position="1102"/>
    </location>
</feature>
<feature type="compositionally biased region" description="Basic and acidic residues" evidence="1">
    <location>
        <begin position="1152"/>
        <end position="1176"/>
    </location>
</feature>
<feature type="compositionally biased region" description="Basic residues" evidence="1">
    <location>
        <begin position="427"/>
        <end position="437"/>
    </location>
</feature>
<keyword evidence="4" id="KW-1185">Reference proteome</keyword>
<feature type="compositionally biased region" description="Basic residues" evidence="1">
    <location>
        <begin position="585"/>
        <end position="594"/>
    </location>
</feature>
<reference evidence="2" key="1">
    <citation type="submission" date="2013-07" db="EMBL/GenBank/DDBJ databases">
        <title>The Genome Sequence of Cryptococcus dejecticola CBS10117.</title>
        <authorList>
            <consortium name="The Broad Institute Genome Sequencing Platform"/>
            <person name="Cuomo C."/>
            <person name="Litvintseva A."/>
            <person name="Chen Y."/>
            <person name="Heitman J."/>
            <person name="Sun S."/>
            <person name="Springer D."/>
            <person name="Dromer F."/>
            <person name="Young S.K."/>
            <person name="Zeng Q."/>
            <person name="Gargeya S."/>
            <person name="Fitzgerald M."/>
            <person name="Abouelleil A."/>
            <person name="Alvarado L."/>
            <person name="Berlin A.M."/>
            <person name="Chapman S.B."/>
            <person name="Dewar J."/>
            <person name="Goldberg J."/>
            <person name="Griggs A."/>
            <person name="Gujja S."/>
            <person name="Hansen M."/>
            <person name="Howarth C."/>
            <person name="Imamovic A."/>
            <person name="Larimer J."/>
            <person name="McCowan C."/>
            <person name="Murphy C."/>
            <person name="Pearson M."/>
            <person name="Priest M."/>
            <person name="Roberts A."/>
            <person name="Saif S."/>
            <person name="Shea T."/>
            <person name="Sykes S."/>
            <person name="Wortman J."/>
            <person name="Nusbaum C."/>
            <person name="Birren B."/>
        </authorList>
    </citation>
    <scope>NUCLEOTIDE SEQUENCE [LARGE SCALE GENOMIC DNA]</scope>
    <source>
        <strain evidence="2">CBS 10117</strain>
    </source>
</reference>
<protein>
    <submittedName>
        <fullName evidence="2">Uncharacterized protein</fullName>
    </submittedName>
</protein>
<feature type="region of interest" description="Disordered" evidence="1">
    <location>
        <begin position="1262"/>
        <end position="1350"/>
    </location>
</feature>
<evidence type="ECO:0000256" key="1">
    <source>
        <dbReference type="SAM" id="MobiDB-lite"/>
    </source>
</evidence>
<feature type="region of interest" description="Disordered" evidence="1">
    <location>
        <begin position="422"/>
        <end position="594"/>
    </location>
</feature>
<feature type="region of interest" description="Disordered" evidence="1">
    <location>
        <begin position="761"/>
        <end position="808"/>
    </location>
</feature>
<dbReference type="OrthoDB" id="2565123at2759"/>
<feature type="region of interest" description="Disordered" evidence="1">
    <location>
        <begin position="1081"/>
        <end position="1107"/>
    </location>
</feature>
<feature type="region of interest" description="Disordered" evidence="1">
    <location>
        <begin position="679"/>
        <end position="703"/>
    </location>
</feature>
<dbReference type="KEGG" id="kdj:28964760"/>
<evidence type="ECO:0000313" key="2">
    <source>
        <dbReference type="EMBL" id="OBR89236.1"/>
    </source>
</evidence>
<feature type="compositionally biased region" description="Polar residues" evidence="1">
    <location>
        <begin position="961"/>
        <end position="979"/>
    </location>
</feature>
<organism evidence="2">
    <name type="scientific">Kwoniella dejecticola CBS 10117</name>
    <dbReference type="NCBI Taxonomy" id="1296121"/>
    <lineage>
        <taxon>Eukaryota</taxon>
        <taxon>Fungi</taxon>
        <taxon>Dikarya</taxon>
        <taxon>Basidiomycota</taxon>
        <taxon>Agaricomycotina</taxon>
        <taxon>Tremellomycetes</taxon>
        <taxon>Tremellales</taxon>
        <taxon>Cryptococcaceae</taxon>
        <taxon>Kwoniella</taxon>
    </lineage>
</organism>
<feature type="compositionally biased region" description="Low complexity" evidence="1">
    <location>
        <begin position="36"/>
        <end position="60"/>
    </location>
</feature>
<reference evidence="3" key="3">
    <citation type="submission" date="2024-02" db="EMBL/GenBank/DDBJ databases">
        <title>Comparative genomics of Cryptococcus and Kwoniella reveals pathogenesis evolution and contrasting modes of karyotype evolution via chromosome fusion or intercentromeric recombination.</title>
        <authorList>
            <person name="Coelho M.A."/>
            <person name="David-Palma M."/>
            <person name="Shea T."/>
            <person name="Bowers K."/>
            <person name="McGinley-Smith S."/>
            <person name="Mohammad A.W."/>
            <person name="Gnirke A."/>
            <person name="Yurkov A.M."/>
            <person name="Nowrousian M."/>
            <person name="Sun S."/>
            <person name="Cuomo C.A."/>
            <person name="Heitman J."/>
        </authorList>
    </citation>
    <scope>NUCLEOTIDE SEQUENCE</scope>
    <source>
        <strain evidence="3">CBS 10117</strain>
    </source>
</reference>
<feature type="region of interest" description="Disordered" evidence="1">
    <location>
        <begin position="1137"/>
        <end position="1184"/>
    </location>
</feature>
<feature type="compositionally biased region" description="Polar residues" evidence="1">
    <location>
        <begin position="1044"/>
        <end position="1054"/>
    </location>
</feature>
<feature type="region of interest" description="Disordered" evidence="1">
    <location>
        <begin position="1381"/>
        <end position="1437"/>
    </location>
</feature>
<feature type="compositionally biased region" description="Acidic residues" evidence="1">
    <location>
        <begin position="179"/>
        <end position="189"/>
    </location>
</feature>
<feature type="compositionally biased region" description="Basic residues" evidence="1">
    <location>
        <begin position="125"/>
        <end position="139"/>
    </location>
</feature>
<dbReference type="GeneID" id="28964760"/>
<sequence length="1437" mass="161411">MPKWKTDLDAEPSVSQEKEEQQEGNEVSNGKGKGKSGNSKASSRTSKKTNTSTSGKSTTSRQRKAKTSDQPSTIDDGEQAGKKTNRSQEGPRKGVFAMLDAMVPTQEASSSKIPDGTLTFSKKPTPARKSRSSSSKKGKPTAQQHQPEIDNGEYNYLGLWVQRPSPIPEPKKPPKTETIDDNEIDELDGDSDHETNDQSRVTPKSNSKRRRNRKAVEPPSSPSPPPTKLITPAAAGPSVNLKVTDSTPVFPQPESELGPRHRYDPQFLSEQAGNRKQAPARTKNNRQMPRTLEEALQNPFTPVLSPDSDDEIPIDDESPSKRVAERRHQQREEPARLSTTDEDDESRKIPPPSFLSRRAEAERVRTAQEQLEREQTAARNESRRIGLDNDILVPSSDIENSQPQQIRHFGIGITPFANGVYTESTKGRSKSTSRKTKTYGNGRSHAYQHGHPLPLAARSQSVALSPPPQIQSSYRGAKRKGSTTFWRDPSFSPDAVDAFEPLQQGESELDSDHVPLRKKRNTYARNGPAPDERILGLFEEDENEPPRYRRKRGKTPRVPVTRAFRYRDSEDEGYDSAQEHLEREKRRRKRRKSAIVKRHRFETEGHPQLHLTQATACQYRVDEYARKVAQILPTPKKPLKASTAARQRSYKRTLGDPRYSSKPISTISFSEYKAKYRPPLAPISESNSPSTRSRPSHKDKMGGRVEELISAGRKARLEQAIRKQRSVTRDFTPKLPLKALDPSQEDPQKIDQIDVEHARPHRNKAQHLGSSGIPHAKYRLPFTSKDKEYPSTNTNTSRSENSSNSVPTAPIADIEVLGHIMYQPPSKVNRKKPMPPSFRPPTSQQVDRDDESVDDSPVLQNDRPTQPDGDDPIMAFSQFANSQNHHNQNPQAYPDQQQIPEATYQNAGFTEELPARAEIDPFEIVNQLYAQDVGKYQMRPQIEAQSPKYSVAQNIHLPQLGQNTVTPSTSQRRPPTHVSQGGDPDSKKLPPSGLDAGLDMAEDDTIVRLLGGSQPDWTGAQEWFDPTQMVESRDDPASGRVQRANRQSAQLQSRNEPLISSASGNITHLQEVDPAITCEKEDRIDQRPSQDTQKNPTNPQQRSVHKQMSGMDMLQHLLDIPIDPAIVRNVNNTFVRQKGDGRAKSTPNRQSRLAERAKRVQERHSRRRREAERRPAANEPLIFPILPVQEPESLSLPQQEDIQDEQVEEAPHDIQPPKLTLREAYRNIHPQHSDDPISRSRTSAPARFSLANQPVVKHFSEARQPSIKRLEERNNRASQEAVQRLFRPPVGGIESDTPGEVGSAVYESTEVDPDTQLPRISQLTESRRSSRSRKNSAANRFRSENTADEYVDAWREEIRPDSGRKFISQKTDVDWDWFEGNLQGGNPFENDLRVFQGASSPPPEGDAPLSSGYERGQGGQSGKRRSSSDGRDWVGRG</sequence>
<feature type="compositionally biased region" description="Polar residues" evidence="1">
    <location>
        <begin position="684"/>
        <end position="693"/>
    </location>
</feature>
<dbReference type="RefSeq" id="XP_018267078.1">
    <property type="nucleotide sequence ID" value="XM_018404424.1"/>
</dbReference>
<gene>
    <name evidence="2" type="ORF">I303_01061</name>
    <name evidence="3" type="ORF">I303_101058</name>
</gene>
<dbReference type="EMBL" id="CP144530">
    <property type="protein sequence ID" value="WWC58515.1"/>
    <property type="molecule type" value="Genomic_DNA"/>
</dbReference>
<feature type="compositionally biased region" description="Acidic residues" evidence="1">
    <location>
        <begin position="307"/>
        <end position="317"/>
    </location>
</feature>